<dbReference type="InterPro" id="IPR045087">
    <property type="entry name" value="Cu-oxidase_fam"/>
</dbReference>
<dbReference type="InterPro" id="IPR002355">
    <property type="entry name" value="Cu_oxidase_Cu_BS"/>
</dbReference>
<keyword evidence="8" id="KW-1133">Transmembrane helix</keyword>
<dbReference type="Pfam" id="PF00394">
    <property type="entry name" value="Cu-oxidase"/>
    <property type="match status" value="1"/>
</dbReference>
<dbReference type="PROSITE" id="PS00080">
    <property type="entry name" value="MULTICOPPER_OXIDASE2"/>
    <property type="match status" value="1"/>
</dbReference>
<sequence>MSTLMSPSKEGSSSNHDLETKAEHEGLALNETRITPIKRSGRRKLLVITGAVVVVLALALGLGLGLGLKKTSNSSYVTTNSSFLLDPNFVVTSTPTTRYYEFVISEAVGSPDGFQRPMLVVNNQFPGPLVEVNSGDELVVNVFNQLSNGTTIHWHGQLQNGTNYMDGTNGITQCPIPPGMNFTYRFTINPNQYGTFWYHAHASTQYTDGIYGPLIIHSPSEPIYGQYDREALVILSDWYHVMSSGLLTQYLSAAGIDGSNYGGVNPGAEPPPDSGLINGKMNGSSMDLQPNLRYRLRLINMGTMTEFMFSVDSHVLSVVEADGTSLAPVNVHRVPIHVAQRYSVILTTNQTTGSYNVRAEMRSTCYKLSNPNLNTMVLATMTYGASPSTPNTQDWSDAIPSLCLDLNSTMVVPQIAMNPPNSTETVQIAMSFQQTTQSGGTQTLAFMNNTSWLADSTNPTLLQMSKVGIQTVFDSNQFVIVNNNITVVDLILNNYDDSSHPFHLHGHVFWIIGEGGGSYMSGVSQLNMINPPRRDTLTLPGYGWVAIRFITDNPGLWAFHCHIGWHMAAGMLMQFASLPSQIQQLQIPSYLSNQCAQQSGGLRMMMYVERLNVKTVERKSD</sequence>
<accession>A0A9P7D329</accession>
<dbReference type="InterPro" id="IPR008972">
    <property type="entry name" value="Cupredoxin"/>
</dbReference>
<evidence type="ECO:0000256" key="3">
    <source>
        <dbReference type="ARBA" id="ARBA00023002"/>
    </source>
</evidence>
<dbReference type="PROSITE" id="PS00079">
    <property type="entry name" value="MULTICOPPER_OXIDASE1"/>
    <property type="match status" value="1"/>
</dbReference>
<evidence type="ECO:0000256" key="5">
    <source>
        <dbReference type="ARBA" id="ARBA00023157"/>
    </source>
</evidence>
<dbReference type="FunFam" id="2.60.40.420:FF:000045">
    <property type="entry name" value="Laccase 2"/>
    <property type="match status" value="1"/>
</dbReference>
<dbReference type="PANTHER" id="PTHR11709">
    <property type="entry name" value="MULTI-COPPER OXIDASE"/>
    <property type="match status" value="1"/>
</dbReference>
<evidence type="ECO:0000313" key="12">
    <source>
        <dbReference type="EMBL" id="KAG1777333.1"/>
    </source>
</evidence>
<dbReference type="InterPro" id="IPR011706">
    <property type="entry name" value="Cu-oxidase_C"/>
</dbReference>
<keyword evidence="2" id="KW-0479">Metal-binding</keyword>
<keyword evidence="8" id="KW-0472">Membrane</keyword>
<dbReference type="OrthoDB" id="2121828at2759"/>
<evidence type="ECO:0000256" key="6">
    <source>
        <dbReference type="ARBA" id="ARBA00023180"/>
    </source>
</evidence>
<feature type="domain" description="Plastocyanin-like" evidence="10">
    <location>
        <begin position="457"/>
        <end position="579"/>
    </location>
</feature>
<feature type="region of interest" description="Disordered" evidence="7">
    <location>
        <begin position="1"/>
        <end position="24"/>
    </location>
</feature>
<dbReference type="Pfam" id="PF07731">
    <property type="entry name" value="Cu-oxidase_2"/>
    <property type="match status" value="1"/>
</dbReference>
<keyword evidence="4" id="KW-0186">Copper</keyword>
<dbReference type="InterPro" id="IPR001117">
    <property type="entry name" value="Cu-oxidase_2nd"/>
</dbReference>
<evidence type="ECO:0000259" key="9">
    <source>
        <dbReference type="Pfam" id="PF00394"/>
    </source>
</evidence>
<feature type="domain" description="Plastocyanin-like" evidence="9">
    <location>
        <begin position="231"/>
        <end position="383"/>
    </location>
</feature>
<dbReference type="InterPro" id="IPR033138">
    <property type="entry name" value="Cu_oxidase_CS"/>
</dbReference>
<dbReference type="AlphaFoldDB" id="A0A9P7D329"/>
<reference evidence="12" key="1">
    <citation type="journal article" date="2020" name="New Phytol.">
        <title>Comparative genomics reveals dynamic genome evolution in host specialist ectomycorrhizal fungi.</title>
        <authorList>
            <person name="Lofgren L.A."/>
            <person name="Nguyen N.H."/>
            <person name="Vilgalys R."/>
            <person name="Ruytinx J."/>
            <person name="Liao H.L."/>
            <person name="Branco S."/>
            <person name="Kuo A."/>
            <person name="LaButti K."/>
            <person name="Lipzen A."/>
            <person name="Andreopoulos W."/>
            <person name="Pangilinan J."/>
            <person name="Riley R."/>
            <person name="Hundley H."/>
            <person name="Na H."/>
            <person name="Barry K."/>
            <person name="Grigoriev I.V."/>
            <person name="Stajich J.E."/>
            <person name="Kennedy P.G."/>
        </authorList>
    </citation>
    <scope>NUCLEOTIDE SEQUENCE</scope>
    <source>
        <strain evidence="12">DOB743</strain>
    </source>
</reference>
<comment type="caution">
    <text evidence="12">The sequence shown here is derived from an EMBL/GenBank/DDBJ whole genome shotgun (WGS) entry which is preliminary data.</text>
</comment>
<dbReference type="GO" id="GO:0005507">
    <property type="term" value="F:copper ion binding"/>
    <property type="evidence" value="ECO:0007669"/>
    <property type="project" value="InterPro"/>
</dbReference>
<keyword evidence="5" id="KW-1015">Disulfide bond</keyword>
<dbReference type="Gene3D" id="2.60.40.420">
    <property type="entry name" value="Cupredoxins - blue copper proteins"/>
    <property type="match status" value="3"/>
</dbReference>
<gene>
    <name evidence="12" type="ORF">EV702DRAFT_1268371</name>
</gene>
<comment type="similarity">
    <text evidence="1">Belongs to the multicopper oxidase family.</text>
</comment>
<dbReference type="EMBL" id="JABBWD010000021">
    <property type="protein sequence ID" value="KAG1777333.1"/>
    <property type="molecule type" value="Genomic_DNA"/>
</dbReference>
<evidence type="ECO:0000259" key="11">
    <source>
        <dbReference type="Pfam" id="PF07732"/>
    </source>
</evidence>
<evidence type="ECO:0000259" key="10">
    <source>
        <dbReference type="Pfam" id="PF07731"/>
    </source>
</evidence>
<evidence type="ECO:0000256" key="7">
    <source>
        <dbReference type="SAM" id="MobiDB-lite"/>
    </source>
</evidence>
<dbReference type="SUPFAM" id="SSF49503">
    <property type="entry name" value="Cupredoxins"/>
    <property type="match status" value="3"/>
</dbReference>
<dbReference type="Proteomes" id="UP000714275">
    <property type="component" value="Unassembled WGS sequence"/>
</dbReference>
<dbReference type="CDD" id="cd13857">
    <property type="entry name" value="CuRO_1_Diphenol_Ox"/>
    <property type="match status" value="1"/>
</dbReference>
<proteinExistence type="inferred from homology"/>
<keyword evidence="3" id="KW-0560">Oxidoreductase</keyword>
<protein>
    <submittedName>
        <fullName evidence="12">Multi-copper oxidase laccase-like protein</fullName>
    </submittedName>
</protein>
<keyword evidence="6" id="KW-0325">Glycoprotein</keyword>
<evidence type="ECO:0000256" key="8">
    <source>
        <dbReference type="SAM" id="Phobius"/>
    </source>
</evidence>
<evidence type="ECO:0000256" key="1">
    <source>
        <dbReference type="ARBA" id="ARBA00010609"/>
    </source>
</evidence>
<dbReference type="GO" id="GO:0016491">
    <property type="term" value="F:oxidoreductase activity"/>
    <property type="evidence" value="ECO:0007669"/>
    <property type="project" value="UniProtKB-KW"/>
</dbReference>
<name>A0A9P7D329_9AGAM</name>
<evidence type="ECO:0000256" key="2">
    <source>
        <dbReference type="ARBA" id="ARBA00022723"/>
    </source>
</evidence>
<keyword evidence="8" id="KW-0812">Transmembrane</keyword>
<dbReference type="CDD" id="cd13910">
    <property type="entry name" value="CuRO_3_MCO_like_4"/>
    <property type="match status" value="1"/>
</dbReference>
<evidence type="ECO:0000313" key="13">
    <source>
        <dbReference type="Proteomes" id="UP000714275"/>
    </source>
</evidence>
<dbReference type="PANTHER" id="PTHR11709:SF414">
    <property type="entry name" value="ADR239WP"/>
    <property type="match status" value="1"/>
</dbReference>
<feature type="compositionally biased region" description="Polar residues" evidence="7">
    <location>
        <begin position="1"/>
        <end position="15"/>
    </location>
</feature>
<keyword evidence="13" id="KW-1185">Reference proteome</keyword>
<feature type="domain" description="Plastocyanin-like" evidence="11">
    <location>
        <begin position="110"/>
        <end position="220"/>
    </location>
</feature>
<feature type="transmembrane region" description="Helical" evidence="8">
    <location>
        <begin position="45"/>
        <end position="68"/>
    </location>
</feature>
<organism evidence="12 13">
    <name type="scientific">Suillus placidus</name>
    <dbReference type="NCBI Taxonomy" id="48579"/>
    <lineage>
        <taxon>Eukaryota</taxon>
        <taxon>Fungi</taxon>
        <taxon>Dikarya</taxon>
        <taxon>Basidiomycota</taxon>
        <taxon>Agaricomycotina</taxon>
        <taxon>Agaricomycetes</taxon>
        <taxon>Agaricomycetidae</taxon>
        <taxon>Boletales</taxon>
        <taxon>Suillineae</taxon>
        <taxon>Suillaceae</taxon>
        <taxon>Suillus</taxon>
    </lineage>
</organism>
<dbReference type="Pfam" id="PF07732">
    <property type="entry name" value="Cu-oxidase_3"/>
    <property type="match status" value="1"/>
</dbReference>
<dbReference type="InterPro" id="IPR011707">
    <property type="entry name" value="Cu-oxidase-like_N"/>
</dbReference>
<evidence type="ECO:0000256" key="4">
    <source>
        <dbReference type="ARBA" id="ARBA00023008"/>
    </source>
</evidence>